<feature type="domain" description="Suppressor of forked" evidence="5">
    <location>
        <begin position="777"/>
        <end position="915"/>
    </location>
</feature>
<evidence type="ECO:0000256" key="2">
    <source>
        <dbReference type="ARBA" id="ARBA00022737"/>
    </source>
</evidence>
<keyword evidence="2" id="KW-0677">Repeat</keyword>
<evidence type="ECO:0000256" key="3">
    <source>
        <dbReference type="ARBA" id="ARBA00023242"/>
    </source>
</evidence>
<dbReference type="SMART" id="SM00386">
    <property type="entry name" value="HAT"/>
    <property type="match status" value="4"/>
</dbReference>
<dbReference type="GO" id="GO:0005634">
    <property type="term" value="C:nucleus"/>
    <property type="evidence" value="ECO:0007669"/>
    <property type="project" value="UniProtKB-SubCell"/>
</dbReference>
<feature type="compositionally biased region" description="Gly residues" evidence="4">
    <location>
        <begin position="690"/>
        <end position="702"/>
    </location>
</feature>
<dbReference type="PANTHER" id="PTHR19980">
    <property type="entry name" value="RNA CLEAVAGE STIMULATION FACTOR"/>
    <property type="match status" value="1"/>
</dbReference>
<feature type="compositionally biased region" description="Acidic residues" evidence="4">
    <location>
        <begin position="1191"/>
        <end position="1200"/>
    </location>
</feature>
<dbReference type="InterPro" id="IPR008847">
    <property type="entry name" value="Suf"/>
</dbReference>
<comment type="subcellular location">
    <subcellularLocation>
        <location evidence="1">Nucleus</location>
    </subcellularLocation>
</comment>
<protein>
    <recommendedName>
        <fullName evidence="5">Suppressor of forked domain-containing protein</fullName>
    </recommendedName>
</protein>
<feature type="compositionally biased region" description="Polar residues" evidence="4">
    <location>
        <begin position="1223"/>
        <end position="1233"/>
    </location>
</feature>
<dbReference type="Gene3D" id="1.25.40.1040">
    <property type="match status" value="1"/>
</dbReference>
<feature type="compositionally biased region" description="Low complexity" evidence="4">
    <location>
        <begin position="703"/>
        <end position="712"/>
    </location>
</feature>
<name>A0A7S2EH36_9STRA</name>
<evidence type="ECO:0000256" key="1">
    <source>
        <dbReference type="ARBA" id="ARBA00004123"/>
    </source>
</evidence>
<feature type="region of interest" description="Disordered" evidence="4">
    <location>
        <begin position="654"/>
        <end position="716"/>
    </location>
</feature>
<reference evidence="6" key="1">
    <citation type="submission" date="2021-01" db="EMBL/GenBank/DDBJ databases">
        <authorList>
            <person name="Corre E."/>
            <person name="Pelletier E."/>
            <person name="Niang G."/>
            <person name="Scheremetjew M."/>
            <person name="Finn R."/>
            <person name="Kale V."/>
            <person name="Holt S."/>
            <person name="Cochrane G."/>
            <person name="Meng A."/>
            <person name="Brown T."/>
            <person name="Cohen L."/>
        </authorList>
    </citation>
    <scope>NUCLEOTIDE SEQUENCE</scope>
    <source>
        <strain evidence="6">Pop2</strain>
    </source>
</reference>
<feature type="compositionally biased region" description="Basic and acidic residues" evidence="4">
    <location>
        <begin position="667"/>
        <end position="680"/>
    </location>
</feature>
<dbReference type="GO" id="GO:0031124">
    <property type="term" value="P:mRNA 3'-end processing"/>
    <property type="evidence" value="ECO:0007669"/>
    <property type="project" value="InterPro"/>
</dbReference>
<dbReference type="InterPro" id="IPR045243">
    <property type="entry name" value="Rna14-like"/>
</dbReference>
<dbReference type="SUPFAM" id="SSF48452">
    <property type="entry name" value="TPR-like"/>
    <property type="match status" value="2"/>
</dbReference>
<accession>A0A7S2EH36</accession>
<dbReference type="InterPro" id="IPR003107">
    <property type="entry name" value="HAT"/>
</dbReference>
<feature type="region of interest" description="Disordered" evidence="4">
    <location>
        <begin position="1190"/>
        <end position="1247"/>
    </location>
</feature>
<dbReference type="Gene3D" id="1.25.40.10">
    <property type="entry name" value="Tetratricopeptide repeat domain"/>
    <property type="match status" value="1"/>
</dbReference>
<dbReference type="GO" id="GO:0003729">
    <property type="term" value="F:mRNA binding"/>
    <property type="evidence" value="ECO:0007669"/>
    <property type="project" value="TreeGrafter"/>
</dbReference>
<keyword evidence="3" id="KW-0539">Nucleus</keyword>
<feature type="domain" description="Suppressor of forked" evidence="5">
    <location>
        <begin position="266"/>
        <end position="640"/>
    </location>
</feature>
<evidence type="ECO:0000259" key="5">
    <source>
        <dbReference type="Pfam" id="PF05843"/>
    </source>
</evidence>
<feature type="compositionally biased region" description="Acidic residues" evidence="4">
    <location>
        <begin position="23"/>
        <end position="32"/>
    </location>
</feature>
<dbReference type="EMBL" id="HBGN01021209">
    <property type="protein sequence ID" value="CAD9334929.1"/>
    <property type="molecule type" value="Transcribed_RNA"/>
</dbReference>
<feature type="region of interest" description="Disordered" evidence="4">
    <location>
        <begin position="1"/>
        <end position="60"/>
    </location>
</feature>
<dbReference type="Pfam" id="PF05843">
    <property type="entry name" value="Suf"/>
    <property type="match status" value="2"/>
</dbReference>
<proteinExistence type="predicted"/>
<feature type="compositionally biased region" description="Gly residues" evidence="4">
    <location>
        <begin position="1237"/>
        <end position="1247"/>
    </location>
</feature>
<evidence type="ECO:0000313" key="6">
    <source>
        <dbReference type="EMBL" id="CAD9334929.1"/>
    </source>
</evidence>
<dbReference type="InterPro" id="IPR011990">
    <property type="entry name" value="TPR-like_helical_dom_sf"/>
</dbReference>
<evidence type="ECO:0000256" key="4">
    <source>
        <dbReference type="SAM" id="MobiDB-lite"/>
    </source>
</evidence>
<gene>
    <name evidence="6" type="ORF">DBRI1063_LOCUS13534</name>
</gene>
<sequence>MKREENEDTLAERSGNILLAGNDDAEEADEDHFGDLDGTVQTGENGDELSKSAANDDCNRDIHMLPSSAHQPVSGDSDTYDDDGDRLISTIISPSPFPHHLAGPSSDRLRNALHRVASDPTRDTEAWSALLSEAQSSYRSLLPTLRHSESEVSDEGRKLDWIESCFGALLKHFPYASGYYTGVSEILMQQSAMPDEEEGGGEASGNIVEASSLTERQKRCERKLEWIFRFALGIEDSNNGISNKELKEGKDEDRNGKEIDLKGMCTSSVDLWLLYIRKRSRDANRAAACTGGDSNNSVRERTVAAYETALSHASFVHNNHLLWRQYLSYVKSWGETLSETDGTATDHTLQQMQKQSLRSIYQRLVSYPMTGIDQLWNEYETFERKQSEQLAQALIGDLLPKYQHSKSVYLERNRVYNVHELHVGRLATPPVDMPAELSRFSGITAGSGAAGSASTVASWDDYSAKMSEESMILGKWRRRCGYERTNPERLDAPALALRIRQSYREAVCAFTRHPEVWHEWAMWELLHSPSSGVSSTSNIGGISPNGGGHTRGGRNVQRAIEVLTRAQAILPDSALLVASHANIVECHSSRPSDAVLVLERFVSRSPNTLGYVLLQRLSRKYRGIREARAVFARARRSLRIREEDAPCGGQIGGCISPKVGDGGNGKDGGKDGGSEDDIKGRSGNFVTAGGIDGDQGHNGGKTGESTSSMGSTGDVGRRTARCMVTNRLHPKVGGGGRLLGRIGYKESRRIDDGGISSMTKPRPLSDTINKTYARPGVITWHLYAVHATIEHRLNRSPAVAARVYELGLRKHRTFLSTPPYVLQYANLLLELNDEENLRALLTRAVAACEEAAINVGSGVVFNNDPNVNAAQDVARRERQRSLWDMMLQFESMLSSLNRSGDAVMVQSIETRRRRALYGPGREDVGGGGLVGSDVACSEVGEEGDNIGIGVQKSTLGEQLVRSDGYDIASRIINGLSRLVDTLEVTGALGNCGACIGRADAATAAISAVYTGFWNLWADDFAGGPSDASYQRRLRFAQDSRARAASLSVLGTAHGGGIGTTGTTSVAVGAPGGGTSAGVAAGKLLTAREKFAQSGTNASGGAVTSAAVAATSPEWLRSLLLALPSVPRPAYRGAPTAKPPPHMIEMALASLRANSLPPRPTDDGGISMSGIGTVAASGKTVTSPLKRRFEETLGDSSDEENGGMSYGSGYGNQFRSRQRARQVMLSSIQPHQQQGAGVLEGNGGGGPS</sequence>
<dbReference type="AlphaFoldDB" id="A0A7S2EH36"/>
<dbReference type="PANTHER" id="PTHR19980:SF0">
    <property type="entry name" value="CLEAVAGE STIMULATION FACTOR SUBUNIT 3"/>
    <property type="match status" value="1"/>
</dbReference>
<organism evidence="6">
    <name type="scientific">Ditylum brightwellii</name>
    <dbReference type="NCBI Taxonomy" id="49249"/>
    <lineage>
        <taxon>Eukaryota</taxon>
        <taxon>Sar</taxon>
        <taxon>Stramenopiles</taxon>
        <taxon>Ochrophyta</taxon>
        <taxon>Bacillariophyta</taxon>
        <taxon>Mediophyceae</taxon>
        <taxon>Lithodesmiophycidae</taxon>
        <taxon>Lithodesmiales</taxon>
        <taxon>Lithodesmiaceae</taxon>
        <taxon>Ditylum</taxon>
    </lineage>
</organism>